<evidence type="ECO:0000256" key="1">
    <source>
        <dbReference type="SAM" id="MobiDB-lite"/>
    </source>
</evidence>
<keyword evidence="3" id="KW-1185">Reference proteome</keyword>
<dbReference type="OrthoDB" id="5278907at2759"/>
<evidence type="ECO:0000313" key="2">
    <source>
        <dbReference type="EMBL" id="KAF2190872.1"/>
    </source>
</evidence>
<dbReference type="EMBL" id="ML994618">
    <property type="protein sequence ID" value="KAF2190872.1"/>
    <property type="molecule type" value="Genomic_DNA"/>
</dbReference>
<gene>
    <name evidence="2" type="ORF">K469DRAFT_624332</name>
</gene>
<proteinExistence type="predicted"/>
<dbReference type="Proteomes" id="UP000800200">
    <property type="component" value="Unassembled WGS sequence"/>
</dbReference>
<sequence length="139" mass="16995">MFDIFSIFRRRPKQEITPFNFARNRYKAKKQWPPDLRELSQKQQFKYERKYKRRAALKWARPTWMKWTKIAQEASIFSVTVYALLFMDWSDDPQNVRKEEPFLWVRESFRRVTGSIFTHSPRPNGPGYMRDSNLKELPK</sequence>
<dbReference type="AlphaFoldDB" id="A0A6A6EIX7"/>
<organism evidence="2 3">
    <name type="scientific">Zopfia rhizophila CBS 207.26</name>
    <dbReference type="NCBI Taxonomy" id="1314779"/>
    <lineage>
        <taxon>Eukaryota</taxon>
        <taxon>Fungi</taxon>
        <taxon>Dikarya</taxon>
        <taxon>Ascomycota</taxon>
        <taxon>Pezizomycotina</taxon>
        <taxon>Dothideomycetes</taxon>
        <taxon>Dothideomycetes incertae sedis</taxon>
        <taxon>Zopfiaceae</taxon>
        <taxon>Zopfia</taxon>
    </lineage>
</organism>
<name>A0A6A6EIX7_9PEZI</name>
<evidence type="ECO:0000313" key="3">
    <source>
        <dbReference type="Proteomes" id="UP000800200"/>
    </source>
</evidence>
<feature type="region of interest" description="Disordered" evidence="1">
    <location>
        <begin position="116"/>
        <end position="139"/>
    </location>
</feature>
<accession>A0A6A6EIX7</accession>
<reference evidence="2" key="1">
    <citation type="journal article" date="2020" name="Stud. Mycol.">
        <title>101 Dothideomycetes genomes: a test case for predicting lifestyles and emergence of pathogens.</title>
        <authorList>
            <person name="Haridas S."/>
            <person name="Albert R."/>
            <person name="Binder M."/>
            <person name="Bloem J."/>
            <person name="Labutti K."/>
            <person name="Salamov A."/>
            <person name="Andreopoulos B."/>
            <person name="Baker S."/>
            <person name="Barry K."/>
            <person name="Bills G."/>
            <person name="Bluhm B."/>
            <person name="Cannon C."/>
            <person name="Castanera R."/>
            <person name="Culley D."/>
            <person name="Daum C."/>
            <person name="Ezra D."/>
            <person name="Gonzalez J."/>
            <person name="Henrissat B."/>
            <person name="Kuo A."/>
            <person name="Liang C."/>
            <person name="Lipzen A."/>
            <person name="Lutzoni F."/>
            <person name="Magnuson J."/>
            <person name="Mondo S."/>
            <person name="Nolan M."/>
            <person name="Ohm R."/>
            <person name="Pangilinan J."/>
            <person name="Park H.-J."/>
            <person name="Ramirez L."/>
            <person name="Alfaro M."/>
            <person name="Sun H."/>
            <person name="Tritt A."/>
            <person name="Yoshinaga Y."/>
            <person name="Zwiers L.-H."/>
            <person name="Turgeon B."/>
            <person name="Goodwin S."/>
            <person name="Spatafora J."/>
            <person name="Crous P."/>
            <person name="Grigoriev I."/>
        </authorList>
    </citation>
    <scope>NUCLEOTIDE SEQUENCE</scope>
    <source>
        <strain evidence="2">CBS 207.26</strain>
    </source>
</reference>
<protein>
    <submittedName>
        <fullName evidence="2">Uncharacterized protein</fullName>
    </submittedName>
</protein>